<dbReference type="AlphaFoldDB" id="A0A4Y2KCW7"/>
<reference evidence="2 3" key="1">
    <citation type="journal article" date="2019" name="Sci. Rep.">
        <title>Orb-weaving spider Araneus ventricosus genome elucidates the spidroin gene catalogue.</title>
        <authorList>
            <person name="Kono N."/>
            <person name="Nakamura H."/>
            <person name="Ohtoshi R."/>
            <person name="Moran D.A.P."/>
            <person name="Shinohara A."/>
            <person name="Yoshida Y."/>
            <person name="Fujiwara M."/>
            <person name="Mori M."/>
            <person name="Tomita M."/>
            <person name="Arakawa K."/>
        </authorList>
    </citation>
    <scope>NUCLEOTIDE SEQUENCE [LARGE SCALE GENOMIC DNA]</scope>
</reference>
<gene>
    <name evidence="2" type="ORF">AVEN_99275_1</name>
</gene>
<accession>A0A4Y2KCW7</accession>
<name>A0A4Y2KCW7_ARAVE</name>
<dbReference type="Proteomes" id="UP000499080">
    <property type="component" value="Unassembled WGS sequence"/>
</dbReference>
<evidence type="ECO:0000256" key="1">
    <source>
        <dbReference type="SAM" id="MobiDB-lite"/>
    </source>
</evidence>
<dbReference type="EMBL" id="BGPR01004492">
    <property type="protein sequence ID" value="GBN00202.1"/>
    <property type="molecule type" value="Genomic_DNA"/>
</dbReference>
<proteinExistence type="predicted"/>
<protein>
    <submittedName>
        <fullName evidence="2">Uncharacterized protein</fullName>
    </submittedName>
</protein>
<feature type="region of interest" description="Disordered" evidence="1">
    <location>
        <begin position="15"/>
        <end position="66"/>
    </location>
</feature>
<sequence length="99" mass="10672">MGWCTQLIPTPSTLLDLRQKKSRKGSGSVVQKLGEGVPARVSSSSFDRGSKLRGSSQNSPHVASKRDVNITKLSRVVKWLPQRLSVLPIASSSLSVDLS</sequence>
<comment type="caution">
    <text evidence="2">The sequence shown here is derived from an EMBL/GenBank/DDBJ whole genome shotgun (WGS) entry which is preliminary data.</text>
</comment>
<keyword evidence="3" id="KW-1185">Reference proteome</keyword>
<evidence type="ECO:0000313" key="2">
    <source>
        <dbReference type="EMBL" id="GBN00202.1"/>
    </source>
</evidence>
<evidence type="ECO:0000313" key="3">
    <source>
        <dbReference type="Proteomes" id="UP000499080"/>
    </source>
</evidence>
<organism evidence="2 3">
    <name type="scientific">Araneus ventricosus</name>
    <name type="common">Orbweaver spider</name>
    <name type="synonym">Epeira ventricosa</name>
    <dbReference type="NCBI Taxonomy" id="182803"/>
    <lineage>
        <taxon>Eukaryota</taxon>
        <taxon>Metazoa</taxon>
        <taxon>Ecdysozoa</taxon>
        <taxon>Arthropoda</taxon>
        <taxon>Chelicerata</taxon>
        <taxon>Arachnida</taxon>
        <taxon>Araneae</taxon>
        <taxon>Araneomorphae</taxon>
        <taxon>Entelegynae</taxon>
        <taxon>Araneoidea</taxon>
        <taxon>Araneidae</taxon>
        <taxon>Araneus</taxon>
    </lineage>
</organism>
<feature type="compositionally biased region" description="Polar residues" evidence="1">
    <location>
        <begin position="41"/>
        <end position="61"/>
    </location>
</feature>